<name>A0AAU7AW45_9ACTN</name>
<dbReference type="AlphaFoldDB" id="A0AAU7AW45"/>
<organism evidence="1">
    <name type="scientific">Paraconexibacter sp. AEG42_29</name>
    <dbReference type="NCBI Taxonomy" id="2997339"/>
    <lineage>
        <taxon>Bacteria</taxon>
        <taxon>Bacillati</taxon>
        <taxon>Actinomycetota</taxon>
        <taxon>Thermoleophilia</taxon>
        <taxon>Solirubrobacterales</taxon>
        <taxon>Paraconexibacteraceae</taxon>
        <taxon>Paraconexibacter</taxon>
    </lineage>
</organism>
<dbReference type="KEGG" id="parq:DSM112329_02733"/>
<sequence>MSALEVVGPDEWKTAHAELLAAEKAHTRATDALAARRRRAPMMAMGKGHVFAAPGGEVGLSDLFEGRRQLILYSFMLPDAGSEPCGGCSFFTDQVGHLAHLHQRDTTLALIAPAPIATIQALQARMGWGDIPFYSTAGNTAFYEELGIGSGFALNVFLQEGDRILRTYTVSGRGTEKLGSTWTFLDLTPMGRQETWEDAPDWVEQTPPYEWWRLHDEYASAGARA</sequence>
<evidence type="ECO:0000313" key="1">
    <source>
        <dbReference type="EMBL" id="XAY05873.1"/>
    </source>
</evidence>
<reference evidence="1" key="1">
    <citation type="submission" date="2022-12" db="EMBL/GenBank/DDBJ databases">
        <title>Paraconexibacter alkalitolerans sp. nov. and Baekduia alba sp. nov., isolated from soil and emended description of the genera Paraconexibacter (Chun et al., 2020) and Baekduia (An et al., 2020).</title>
        <authorList>
            <person name="Vieira S."/>
            <person name="Huber K.J."/>
            <person name="Geppert A."/>
            <person name="Wolf J."/>
            <person name="Neumann-Schaal M."/>
            <person name="Muesken M."/>
            <person name="Overmann J."/>
        </authorList>
    </citation>
    <scope>NUCLEOTIDE SEQUENCE</scope>
    <source>
        <strain evidence="1">AEG42_29</strain>
    </source>
</reference>
<dbReference type="InterPro" id="IPR010296">
    <property type="entry name" value="DUF899_thioredox"/>
</dbReference>
<accession>A0AAU7AW45</accession>
<evidence type="ECO:0008006" key="2">
    <source>
        <dbReference type="Google" id="ProtNLM"/>
    </source>
</evidence>
<protein>
    <recommendedName>
        <fullName evidence="2">DUF899 domain-containing protein</fullName>
    </recommendedName>
</protein>
<proteinExistence type="predicted"/>
<dbReference type="EMBL" id="CP114014">
    <property type="protein sequence ID" value="XAY05873.1"/>
    <property type="molecule type" value="Genomic_DNA"/>
</dbReference>
<dbReference type="RefSeq" id="WP_354702375.1">
    <property type="nucleotide sequence ID" value="NZ_CP114014.1"/>
</dbReference>
<gene>
    <name evidence="1" type="ORF">DSM112329_02733</name>
</gene>
<dbReference type="Pfam" id="PF05988">
    <property type="entry name" value="DUF899"/>
    <property type="match status" value="1"/>
</dbReference>